<comment type="caution">
    <text evidence="3">The sequence shown here is derived from an EMBL/GenBank/DDBJ whole genome shotgun (WGS) entry which is preliminary data.</text>
</comment>
<dbReference type="EMBL" id="BRXY01000242">
    <property type="protein sequence ID" value="GMH80247.1"/>
    <property type="molecule type" value="Genomic_DNA"/>
</dbReference>
<feature type="domain" description="Calcineurin-like phosphoesterase" evidence="2">
    <location>
        <begin position="69"/>
        <end position="285"/>
    </location>
</feature>
<dbReference type="CDD" id="cd07379">
    <property type="entry name" value="MPP_239FB"/>
    <property type="match status" value="1"/>
</dbReference>
<feature type="region of interest" description="Disordered" evidence="1">
    <location>
        <begin position="155"/>
        <end position="177"/>
    </location>
</feature>
<evidence type="ECO:0000256" key="1">
    <source>
        <dbReference type="SAM" id="MobiDB-lite"/>
    </source>
</evidence>
<sequence>MSAFDDSTSLGEEEVSSTFEEQLYAQRLLPPDLESNPDLQWRDICKTETFLPAKYLISPGEGRTRGKVRFVAISDTHGLHDKPVSSVKASLLPEGDVLLHAGDFTNVGSAKDLANFAAFTRACEEHFSEVIVIAGNHDISLDPAFYKRNKERFHHCKQQQQEQEQEQEQEQQQQQQPEHFINSLGPNTVYLEDSSHITKLGNFKCFGSPWQPEFGGWAFNLNRGDSCRAKWDLIPHNTDILLTHGPPLGRGDLCLPHNNRAGCVDLLNVVKTIKPKVHVFGHIHEGAGCSSDGVTDYINASTCTFSYRPTNAPVVFDLVPSMNEDEDKE</sequence>
<keyword evidence="4" id="KW-1185">Reference proteome</keyword>
<dbReference type="AlphaFoldDB" id="A0A9W7AXR7"/>
<dbReference type="InterPro" id="IPR051693">
    <property type="entry name" value="UPF0046_metallophosphoest"/>
</dbReference>
<evidence type="ECO:0000313" key="4">
    <source>
        <dbReference type="Proteomes" id="UP001165085"/>
    </source>
</evidence>
<dbReference type="Gene3D" id="3.60.21.10">
    <property type="match status" value="1"/>
</dbReference>
<name>A0A9W7AXR7_9STRA</name>
<dbReference type="SUPFAM" id="SSF56300">
    <property type="entry name" value="Metallo-dependent phosphatases"/>
    <property type="match status" value="1"/>
</dbReference>
<dbReference type="Proteomes" id="UP001165085">
    <property type="component" value="Unassembled WGS sequence"/>
</dbReference>
<dbReference type="OrthoDB" id="630188at2759"/>
<accession>A0A9W7AXR7</accession>
<protein>
    <recommendedName>
        <fullName evidence="2">Calcineurin-like phosphoesterase domain-containing protein</fullName>
    </recommendedName>
</protein>
<dbReference type="GO" id="GO:0016787">
    <property type="term" value="F:hydrolase activity"/>
    <property type="evidence" value="ECO:0007669"/>
    <property type="project" value="InterPro"/>
</dbReference>
<evidence type="ECO:0000313" key="3">
    <source>
        <dbReference type="EMBL" id="GMH80247.1"/>
    </source>
</evidence>
<dbReference type="InterPro" id="IPR029052">
    <property type="entry name" value="Metallo-depent_PP-like"/>
</dbReference>
<gene>
    <name evidence="3" type="ORF">TrST_g7808</name>
</gene>
<organism evidence="3 4">
    <name type="scientific">Triparma strigata</name>
    <dbReference type="NCBI Taxonomy" id="1606541"/>
    <lineage>
        <taxon>Eukaryota</taxon>
        <taxon>Sar</taxon>
        <taxon>Stramenopiles</taxon>
        <taxon>Ochrophyta</taxon>
        <taxon>Bolidophyceae</taxon>
        <taxon>Parmales</taxon>
        <taxon>Triparmaceae</taxon>
        <taxon>Triparma</taxon>
    </lineage>
</organism>
<dbReference type="PANTHER" id="PTHR12905">
    <property type="entry name" value="METALLOPHOSPHOESTERASE"/>
    <property type="match status" value="1"/>
</dbReference>
<evidence type="ECO:0000259" key="2">
    <source>
        <dbReference type="Pfam" id="PF00149"/>
    </source>
</evidence>
<dbReference type="PANTHER" id="PTHR12905:SF0">
    <property type="entry name" value="CALCINEURIN-LIKE PHOSPHOESTERASE DOMAIN-CONTAINING PROTEIN"/>
    <property type="match status" value="1"/>
</dbReference>
<proteinExistence type="predicted"/>
<reference evidence="4" key="1">
    <citation type="journal article" date="2023" name="Commun. Biol.">
        <title>Genome analysis of Parmales, the sister group of diatoms, reveals the evolutionary specialization of diatoms from phago-mixotrophs to photoautotrophs.</title>
        <authorList>
            <person name="Ban H."/>
            <person name="Sato S."/>
            <person name="Yoshikawa S."/>
            <person name="Yamada K."/>
            <person name="Nakamura Y."/>
            <person name="Ichinomiya M."/>
            <person name="Sato N."/>
            <person name="Blanc-Mathieu R."/>
            <person name="Endo H."/>
            <person name="Kuwata A."/>
            <person name="Ogata H."/>
        </authorList>
    </citation>
    <scope>NUCLEOTIDE SEQUENCE [LARGE SCALE GENOMIC DNA]</scope>
    <source>
        <strain evidence="4">NIES 3701</strain>
    </source>
</reference>
<dbReference type="InterPro" id="IPR004843">
    <property type="entry name" value="Calcineurin-like_PHP"/>
</dbReference>
<dbReference type="Pfam" id="PF00149">
    <property type="entry name" value="Metallophos"/>
    <property type="match status" value="1"/>
</dbReference>